<accession>A0ACB9PH82</accession>
<organism evidence="1 2">
    <name type="scientific">Bauhinia variegata</name>
    <name type="common">Purple orchid tree</name>
    <name type="synonym">Phanera variegata</name>
    <dbReference type="NCBI Taxonomy" id="167791"/>
    <lineage>
        <taxon>Eukaryota</taxon>
        <taxon>Viridiplantae</taxon>
        <taxon>Streptophyta</taxon>
        <taxon>Embryophyta</taxon>
        <taxon>Tracheophyta</taxon>
        <taxon>Spermatophyta</taxon>
        <taxon>Magnoliopsida</taxon>
        <taxon>eudicotyledons</taxon>
        <taxon>Gunneridae</taxon>
        <taxon>Pentapetalae</taxon>
        <taxon>rosids</taxon>
        <taxon>fabids</taxon>
        <taxon>Fabales</taxon>
        <taxon>Fabaceae</taxon>
        <taxon>Cercidoideae</taxon>
        <taxon>Cercideae</taxon>
        <taxon>Bauhiniinae</taxon>
        <taxon>Bauhinia</taxon>
    </lineage>
</organism>
<dbReference type="Proteomes" id="UP000828941">
    <property type="component" value="Chromosome 4"/>
</dbReference>
<sequence>MTQVIHTPIKYQYMSKLLGFEYTIVYKPGASNTAVDALSQIPHTNGAHLLVLSMPKFLFTDCLRWEMSILNSILEFKNNILANPEKCPGFKVQDDFILYHGRIYLSKDSSLKTLILKEFHSPYSGGHRGRPPPSIPQYILGSSVVDVVDKVLSSREQLLLQLRDKLLKAQKQMKLYAGSKRRDMEYEIGDWVYVKLRPHRQVSVTGTQHQKLAKSQPPADTPLLPTATADHQPLIYPLVILNSKIITDGSHPKTMVLVLWACLFLEEATWESLKDLVQEFPHLHLEDKVLSNEGGNDSNWQPTQKTKSKHGGEVEINGAMNEPSCSKPKRNVKKPSIWEDYIH</sequence>
<proteinExistence type="predicted"/>
<gene>
    <name evidence="1" type="ORF">L6164_008634</name>
</gene>
<reference evidence="1 2" key="1">
    <citation type="journal article" date="2022" name="DNA Res.">
        <title>Chromosomal-level genome assembly of the orchid tree Bauhinia variegata (Leguminosae; Cercidoideae) supports the allotetraploid origin hypothesis of Bauhinia.</title>
        <authorList>
            <person name="Zhong Y."/>
            <person name="Chen Y."/>
            <person name="Zheng D."/>
            <person name="Pang J."/>
            <person name="Liu Y."/>
            <person name="Luo S."/>
            <person name="Meng S."/>
            <person name="Qian L."/>
            <person name="Wei D."/>
            <person name="Dai S."/>
            <person name="Zhou R."/>
        </authorList>
    </citation>
    <scope>NUCLEOTIDE SEQUENCE [LARGE SCALE GENOMIC DNA]</scope>
    <source>
        <strain evidence="1">BV-YZ2020</strain>
    </source>
</reference>
<dbReference type="EMBL" id="CM039429">
    <property type="protein sequence ID" value="KAI4347857.1"/>
    <property type="molecule type" value="Genomic_DNA"/>
</dbReference>
<comment type="caution">
    <text evidence="1">The sequence shown here is derived from an EMBL/GenBank/DDBJ whole genome shotgun (WGS) entry which is preliminary data.</text>
</comment>
<evidence type="ECO:0000313" key="2">
    <source>
        <dbReference type="Proteomes" id="UP000828941"/>
    </source>
</evidence>
<keyword evidence="2" id="KW-1185">Reference proteome</keyword>
<evidence type="ECO:0000313" key="1">
    <source>
        <dbReference type="EMBL" id="KAI4347857.1"/>
    </source>
</evidence>
<protein>
    <submittedName>
        <fullName evidence="1">Uncharacterized protein</fullName>
    </submittedName>
</protein>
<name>A0ACB9PH82_BAUVA</name>